<protein>
    <recommendedName>
        <fullName evidence="4">DUF1552 domain-containing protein</fullName>
    </recommendedName>
</protein>
<sequence length="421" mass="46075" precursor="true">MKLPLNRRSFLQAAGVAIAIPAMEALAPTRALAAIAAAPPKRLITICTTLGLHAPSLFPETAGTDYEMTPYLKHLAEHRDKFTLFAGLSHPNQAGKDGHSSQMTWLTAAENPGLSGFQNSISIDQLAAEKLGYVTRFPSITLSSDGGSSQSYNRSGVMVPAEHRPSKVFADMFLQGKEYEIKKQKQLLGEGRSILDLVGGQANRLKRNVSANDRERLEEYFNSIREAERNLGEADAWVDRPKPKVDAELPPDIAKDNDLIGRTNLLMKLLPLIVQSDSSRVITVTLHGRNDVPVVDGVKDDHHNLSHHGQDETKIAQLMRIETELMKSFAGLLGGLSEKKEAGSSLLDNTMIVFGSNLGNANAHDWRNLPIIAAGGKFKHGRFVKHDAEKNVPLSNLYLTMLQNLGIESDKFGTSSSTLTW</sequence>
<keyword evidence="3" id="KW-1185">Reference proteome</keyword>
<evidence type="ECO:0008006" key="4">
    <source>
        <dbReference type="Google" id="ProtNLM"/>
    </source>
</evidence>
<name>A0A5B9PAE3_9BACT</name>
<evidence type="ECO:0000313" key="3">
    <source>
        <dbReference type="Proteomes" id="UP000322214"/>
    </source>
</evidence>
<dbReference type="STRING" id="980251.GCA_001642875_00526"/>
<accession>A0A5B9PAE3</accession>
<feature type="chain" id="PRO_5022752231" description="DUF1552 domain-containing protein" evidence="1">
    <location>
        <begin position="34"/>
        <end position="421"/>
    </location>
</feature>
<keyword evidence="1" id="KW-0732">Signal</keyword>
<gene>
    <name evidence="2" type="ORF">MFFC18_31300</name>
</gene>
<dbReference type="PROSITE" id="PS51318">
    <property type="entry name" value="TAT"/>
    <property type="match status" value="1"/>
</dbReference>
<dbReference type="OrthoDB" id="9146593at2"/>
<dbReference type="KEGG" id="mff:MFFC18_31300"/>
<reference evidence="2 3" key="1">
    <citation type="submission" date="2019-08" db="EMBL/GenBank/DDBJ databases">
        <title>Deep-cultivation of Planctomycetes and their phenomic and genomic characterization uncovers novel biology.</title>
        <authorList>
            <person name="Wiegand S."/>
            <person name="Jogler M."/>
            <person name="Boedeker C."/>
            <person name="Pinto D."/>
            <person name="Vollmers J."/>
            <person name="Rivas-Marin E."/>
            <person name="Kohn T."/>
            <person name="Peeters S.H."/>
            <person name="Heuer A."/>
            <person name="Rast P."/>
            <person name="Oberbeckmann S."/>
            <person name="Bunk B."/>
            <person name="Jeske O."/>
            <person name="Meyerdierks A."/>
            <person name="Storesund J.E."/>
            <person name="Kallscheuer N."/>
            <person name="Luecker S."/>
            <person name="Lage O.M."/>
            <person name="Pohl T."/>
            <person name="Merkel B.J."/>
            <person name="Hornburger P."/>
            <person name="Mueller R.-W."/>
            <person name="Bruemmer F."/>
            <person name="Labrenz M."/>
            <person name="Spormann A.M."/>
            <person name="Op den Camp H."/>
            <person name="Overmann J."/>
            <person name="Amann R."/>
            <person name="Jetten M.S.M."/>
            <person name="Mascher T."/>
            <person name="Medema M.H."/>
            <person name="Devos D.P."/>
            <person name="Kaster A.-K."/>
            <person name="Ovreas L."/>
            <person name="Rohde M."/>
            <person name="Galperin M.Y."/>
            <person name="Jogler C."/>
        </authorList>
    </citation>
    <scope>NUCLEOTIDE SEQUENCE [LARGE SCALE GENOMIC DNA]</scope>
    <source>
        <strain evidence="2 3">FC18</strain>
    </source>
</reference>
<dbReference type="AlphaFoldDB" id="A0A5B9PAE3"/>
<organism evidence="2 3">
    <name type="scientific">Mariniblastus fucicola</name>
    <dbReference type="NCBI Taxonomy" id="980251"/>
    <lineage>
        <taxon>Bacteria</taxon>
        <taxon>Pseudomonadati</taxon>
        <taxon>Planctomycetota</taxon>
        <taxon>Planctomycetia</taxon>
        <taxon>Pirellulales</taxon>
        <taxon>Pirellulaceae</taxon>
        <taxon>Mariniblastus</taxon>
    </lineage>
</organism>
<dbReference type="Proteomes" id="UP000322214">
    <property type="component" value="Chromosome"/>
</dbReference>
<dbReference type="EMBL" id="CP042912">
    <property type="protein sequence ID" value="QEG23234.1"/>
    <property type="molecule type" value="Genomic_DNA"/>
</dbReference>
<evidence type="ECO:0000256" key="1">
    <source>
        <dbReference type="SAM" id="SignalP"/>
    </source>
</evidence>
<proteinExistence type="predicted"/>
<dbReference type="InterPro" id="IPR011447">
    <property type="entry name" value="DUF1552"/>
</dbReference>
<evidence type="ECO:0000313" key="2">
    <source>
        <dbReference type="EMBL" id="QEG23234.1"/>
    </source>
</evidence>
<feature type="signal peptide" evidence="1">
    <location>
        <begin position="1"/>
        <end position="33"/>
    </location>
</feature>
<dbReference type="Pfam" id="PF07586">
    <property type="entry name" value="HXXSHH"/>
    <property type="match status" value="1"/>
</dbReference>
<dbReference type="RefSeq" id="WP_075083316.1">
    <property type="nucleotide sequence ID" value="NZ_CP042912.1"/>
</dbReference>
<dbReference type="InterPro" id="IPR006311">
    <property type="entry name" value="TAT_signal"/>
</dbReference>